<protein>
    <recommendedName>
        <fullName evidence="3">Tetratricopeptide repeat protein</fullName>
    </recommendedName>
</protein>
<keyword evidence="2" id="KW-1185">Reference proteome</keyword>
<name>A0A4Y3RM12_9ACTN</name>
<proteinExistence type="predicted"/>
<dbReference type="OrthoDB" id="4334520at2"/>
<dbReference type="Proteomes" id="UP000315226">
    <property type="component" value="Unassembled WGS sequence"/>
</dbReference>
<dbReference type="RefSeq" id="WP_141297446.1">
    <property type="nucleotide sequence ID" value="NZ_BJMN01000022.1"/>
</dbReference>
<comment type="caution">
    <text evidence="1">The sequence shown here is derived from an EMBL/GenBank/DDBJ whole genome shotgun (WGS) entry which is preliminary data.</text>
</comment>
<organism evidence="1 2">
    <name type="scientific">Streptomyces gardneri</name>
    <dbReference type="NCBI Taxonomy" id="66892"/>
    <lineage>
        <taxon>Bacteria</taxon>
        <taxon>Bacillati</taxon>
        <taxon>Actinomycetota</taxon>
        <taxon>Actinomycetes</taxon>
        <taxon>Kitasatosporales</taxon>
        <taxon>Streptomycetaceae</taxon>
        <taxon>Streptomyces</taxon>
    </lineage>
</organism>
<dbReference type="Gene3D" id="1.25.40.10">
    <property type="entry name" value="Tetratricopeptide repeat domain"/>
    <property type="match status" value="1"/>
</dbReference>
<dbReference type="EMBL" id="BJMN01000022">
    <property type="protein sequence ID" value="GEB57978.1"/>
    <property type="molecule type" value="Genomic_DNA"/>
</dbReference>
<evidence type="ECO:0008006" key="3">
    <source>
        <dbReference type="Google" id="ProtNLM"/>
    </source>
</evidence>
<evidence type="ECO:0000313" key="1">
    <source>
        <dbReference type="EMBL" id="GEB57978.1"/>
    </source>
</evidence>
<gene>
    <name evidence="1" type="ORF">SGA01_35830</name>
</gene>
<evidence type="ECO:0000313" key="2">
    <source>
        <dbReference type="Proteomes" id="UP000315226"/>
    </source>
</evidence>
<dbReference type="AlphaFoldDB" id="A0A4Y3RM12"/>
<dbReference type="InterPro" id="IPR011990">
    <property type="entry name" value="TPR-like_helical_dom_sf"/>
</dbReference>
<accession>A0A4Y3RM12</accession>
<reference evidence="1 2" key="1">
    <citation type="submission" date="2019-06" db="EMBL/GenBank/DDBJ databases">
        <title>Whole genome shotgun sequence of Streptomyces gardneri NBRC 12865.</title>
        <authorList>
            <person name="Hosoyama A."/>
            <person name="Uohara A."/>
            <person name="Ohji S."/>
            <person name="Ichikawa N."/>
        </authorList>
    </citation>
    <scope>NUCLEOTIDE SEQUENCE [LARGE SCALE GENOMIC DNA]</scope>
    <source>
        <strain evidence="1 2">NBRC 12865</strain>
    </source>
</reference>
<sequence>MNHSENVDHDAVLRARTMLLGSGRLSRSQEVEAYRVLAKVSPAAYLPKLVQALTSYCYEPGFRNRPDLRIVVHAEQVEAARALDTSEPQGARLLCLALHSYQHALFALGRRAEGLAVCEELAAVARHSLDLRGAARNGFGGRLAAVLAEEGRHSEAADVCALDARAARSGPSFGDLVAWSAALDAAGRHQEALEVRARLVDDTRREAEEGSAPRALVVWALVHRSRMLDAAGRGGEARADRQEVLALLARLARSGDSSDPGDLLARWATLLALSGRAVEPAGSREAPGPPLGHELRDWSNDTFRAYVDGIPARAAEGDDPPLDTPALDHHRLTLRSALFEVRHPRTYEETLRPLFDEGVALARRRPADPSACARALTDRSTFLVAVERYEEAHADFREAVALLDSEAATPTPIVTRT</sequence>